<keyword evidence="1" id="KW-0472">Membrane</keyword>
<name>A0ABQ1TK75_9FLAO</name>
<feature type="transmembrane region" description="Helical" evidence="1">
    <location>
        <begin position="43"/>
        <end position="62"/>
    </location>
</feature>
<comment type="caution">
    <text evidence="2">The sequence shown here is derived from an EMBL/GenBank/DDBJ whole genome shotgun (WGS) entry which is preliminary data.</text>
</comment>
<keyword evidence="1" id="KW-0812">Transmembrane</keyword>
<sequence length="65" mass="7110">MKPSIFATSVGEETTSNVALGTAVFIPTCAEIKLDIKKILHTNFLKVILFIIIISLVGYPNITLF</sequence>
<evidence type="ECO:0000313" key="3">
    <source>
        <dbReference type="Proteomes" id="UP000650994"/>
    </source>
</evidence>
<keyword evidence="3" id="KW-1185">Reference proteome</keyword>
<dbReference type="EMBL" id="BMFL01000008">
    <property type="protein sequence ID" value="GGE97556.1"/>
    <property type="molecule type" value="Genomic_DNA"/>
</dbReference>
<accession>A0ABQ1TK75</accession>
<organism evidence="2 3">
    <name type="scientific">Chishuiella changwenlii</name>
    <dbReference type="NCBI Taxonomy" id="1434701"/>
    <lineage>
        <taxon>Bacteria</taxon>
        <taxon>Pseudomonadati</taxon>
        <taxon>Bacteroidota</taxon>
        <taxon>Flavobacteriia</taxon>
        <taxon>Flavobacteriales</taxon>
        <taxon>Weeksellaceae</taxon>
        <taxon>Chishuiella</taxon>
    </lineage>
</organism>
<evidence type="ECO:0000256" key="1">
    <source>
        <dbReference type="SAM" id="Phobius"/>
    </source>
</evidence>
<protein>
    <submittedName>
        <fullName evidence="2">Uncharacterized protein</fullName>
    </submittedName>
</protein>
<keyword evidence="1" id="KW-1133">Transmembrane helix</keyword>
<gene>
    <name evidence="2" type="ORF">GCM10010984_13910</name>
</gene>
<evidence type="ECO:0000313" key="2">
    <source>
        <dbReference type="EMBL" id="GGE97556.1"/>
    </source>
</evidence>
<reference evidence="3" key="1">
    <citation type="journal article" date="2019" name="Int. J. Syst. Evol. Microbiol.">
        <title>The Global Catalogue of Microorganisms (GCM) 10K type strain sequencing project: providing services to taxonomists for standard genome sequencing and annotation.</title>
        <authorList>
            <consortium name="The Broad Institute Genomics Platform"/>
            <consortium name="The Broad Institute Genome Sequencing Center for Infectious Disease"/>
            <person name="Wu L."/>
            <person name="Ma J."/>
        </authorList>
    </citation>
    <scope>NUCLEOTIDE SEQUENCE [LARGE SCALE GENOMIC DNA]</scope>
    <source>
        <strain evidence="3">CGMCC 1.12707</strain>
    </source>
</reference>
<dbReference type="Proteomes" id="UP000650994">
    <property type="component" value="Unassembled WGS sequence"/>
</dbReference>
<proteinExistence type="predicted"/>